<dbReference type="EMBL" id="MT141918">
    <property type="protein sequence ID" value="QJA72031.1"/>
    <property type="molecule type" value="Genomic_DNA"/>
</dbReference>
<sequence length="131" mass="14358">MKITIETKSYNQRRFGRPWIASVDFSTAKGEFSFGEWTGDHYNGGEGVLSIDAAPGYIIARGQKDNRQPKNSAPDFFVVRVDGTLSELGDKGAAYKYFLAHKDAAPDTDALAKERTALVARIAEIDAILNS</sequence>
<protein>
    <submittedName>
        <fullName evidence="1">Uncharacterized protein</fullName>
    </submittedName>
</protein>
<name>A0A6M3JS90_9ZZZZ</name>
<proteinExistence type="predicted"/>
<organism evidence="1">
    <name type="scientific">viral metagenome</name>
    <dbReference type="NCBI Taxonomy" id="1070528"/>
    <lineage>
        <taxon>unclassified sequences</taxon>
        <taxon>metagenomes</taxon>
        <taxon>organismal metagenomes</taxon>
    </lineage>
</organism>
<accession>A0A6M3JS90</accession>
<dbReference type="AlphaFoldDB" id="A0A6M3JS90"/>
<reference evidence="1" key="1">
    <citation type="submission" date="2020-03" db="EMBL/GenBank/DDBJ databases">
        <title>The deep terrestrial virosphere.</title>
        <authorList>
            <person name="Holmfeldt K."/>
            <person name="Nilsson E."/>
            <person name="Simone D."/>
            <person name="Lopez-Fernandez M."/>
            <person name="Wu X."/>
            <person name="de Brujin I."/>
            <person name="Lundin D."/>
            <person name="Andersson A."/>
            <person name="Bertilsson S."/>
            <person name="Dopson M."/>
        </authorList>
    </citation>
    <scope>NUCLEOTIDE SEQUENCE</scope>
    <source>
        <strain evidence="1">MM415A02949</strain>
    </source>
</reference>
<gene>
    <name evidence="1" type="ORF">MM415A02949_0015</name>
</gene>
<evidence type="ECO:0000313" key="1">
    <source>
        <dbReference type="EMBL" id="QJA72031.1"/>
    </source>
</evidence>